<gene>
    <name evidence="2" type="ORF">LPENT_02231</name>
</gene>
<organism evidence="2">
    <name type="scientific">Lactiplantibacillus pentosus IG1</name>
    <dbReference type="NCBI Taxonomy" id="1042160"/>
    <lineage>
        <taxon>Bacteria</taxon>
        <taxon>Bacillati</taxon>
        <taxon>Bacillota</taxon>
        <taxon>Bacilli</taxon>
        <taxon>Lactobacillales</taxon>
        <taxon>Lactobacillaceae</taxon>
        <taxon>Lactiplantibacillus</taxon>
    </lineage>
</organism>
<name>G0M5K3_LACPE</name>
<dbReference type="Pfam" id="PF08765">
    <property type="entry name" value="Mor"/>
    <property type="match status" value="1"/>
</dbReference>
<protein>
    <recommendedName>
        <fullName evidence="1">Mor transcription activator domain-containing protein</fullName>
    </recommendedName>
</protein>
<evidence type="ECO:0000313" key="2">
    <source>
        <dbReference type="EMBL" id="CCC17535.1"/>
    </source>
</evidence>
<proteinExistence type="predicted"/>
<reference evidence="2" key="1">
    <citation type="journal article" date="2011" name="J. Bacteriol.">
        <title>Genome Sequence of Lactobacillus pentosus IG1, a Strain Isolated from Spanish-Style Green Olive Fermentations.</title>
        <authorList>
            <person name="Maldonado-Barragan A."/>
            <person name="Caballero-Guerrero B."/>
            <person name="Lucena-Padros H."/>
            <person name="Ruiz-Barba J.L."/>
        </authorList>
    </citation>
    <scope>NUCLEOTIDE SEQUENCE</scope>
    <source>
        <strain evidence="2">IG1</strain>
    </source>
</reference>
<feature type="domain" description="Mor transcription activator" evidence="1">
    <location>
        <begin position="18"/>
        <end position="93"/>
    </location>
</feature>
<accession>G0M5K3</accession>
<dbReference type="EMBL" id="FR874854">
    <property type="protein sequence ID" value="CCC17535.1"/>
    <property type="molecule type" value="Genomic_DNA"/>
</dbReference>
<dbReference type="Gene3D" id="1.10.10.60">
    <property type="entry name" value="Homeodomain-like"/>
    <property type="match status" value="1"/>
</dbReference>
<dbReference type="InterPro" id="IPR014875">
    <property type="entry name" value="Mor_transcription_activator"/>
</dbReference>
<evidence type="ECO:0000259" key="1">
    <source>
        <dbReference type="Pfam" id="PF08765"/>
    </source>
</evidence>
<dbReference type="InterPro" id="IPR009057">
    <property type="entry name" value="Homeodomain-like_sf"/>
</dbReference>
<dbReference type="SUPFAM" id="SSF46689">
    <property type="entry name" value="Homeodomain-like"/>
    <property type="match status" value="1"/>
</dbReference>
<sequence length="96" mass="11476">MKNNVDITALNEFYRGIEELLGTEAMLKLHEQYRGMQITIPIHLYDRQQVAQTLRGQYNGHNSYELARKYGYSQRWVNQMLRETNKLNRNATRKNE</sequence>
<dbReference type="AlphaFoldDB" id="G0M5K3"/>